<dbReference type="GO" id="GO:0003677">
    <property type="term" value="F:DNA binding"/>
    <property type="evidence" value="ECO:0007669"/>
    <property type="project" value="UniProtKB-KW"/>
</dbReference>
<dbReference type="Pfam" id="PF00027">
    <property type="entry name" value="cNMP_binding"/>
    <property type="match status" value="1"/>
</dbReference>
<dbReference type="PRINTS" id="PR00034">
    <property type="entry name" value="HTHCRP"/>
</dbReference>
<dbReference type="PROSITE" id="PS00042">
    <property type="entry name" value="HTH_CRP_1"/>
    <property type="match status" value="1"/>
</dbReference>
<dbReference type="CDD" id="cd00038">
    <property type="entry name" value="CAP_ED"/>
    <property type="match status" value="1"/>
</dbReference>
<dbReference type="SMART" id="SM00419">
    <property type="entry name" value="HTH_CRP"/>
    <property type="match status" value="1"/>
</dbReference>
<dbReference type="SUPFAM" id="SSF46785">
    <property type="entry name" value="Winged helix' DNA-binding domain"/>
    <property type="match status" value="1"/>
</dbReference>
<dbReference type="SUPFAM" id="SSF51206">
    <property type="entry name" value="cAMP-binding domain-like"/>
    <property type="match status" value="1"/>
</dbReference>
<dbReference type="Gene3D" id="1.10.10.10">
    <property type="entry name" value="Winged helix-like DNA-binding domain superfamily/Winged helix DNA-binding domain"/>
    <property type="match status" value="1"/>
</dbReference>
<dbReference type="PANTHER" id="PTHR24567">
    <property type="entry name" value="CRP FAMILY TRANSCRIPTIONAL REGULATORY PROTEIN"/>
    <property type="match status" value="1"/>
</dbReference>
<dbReference type="CDD" id="cd00092">
    <property type="entry name" value="HTH_CRP"/>
    <property type="match status" value="1"/>
</dbReference>
<dbReference type="InterPro" id="IPR000595">
    <property type="entry name" value="cNMP-bd_dom"/>
</dbReference>
<organism evidence="4 5">
    <name type="scientific">Komagataeibacter rhaeticus</name>
    <dbReference type="NCBI Taxonomy" id="215221"/>
    <lineage>
        <taxon>Bacteria</taxon>
        <taxon>Pseudomonadati</taxon>
        <taxon>Pseudomonadota</taxon>
        <taxon>Alphaproteobacteria</taxon>
        <taxon>Acetobacterales</taxon>
        <taxon>Acetobacteraceae</taxon>
        <taxon>Komagataeibacter</taxon>
    </lineage>
</organism>
<protein>
    <submittedName>
        <fullName evidence="4">Helix-turn-helix domain-containing protein</fullName>
    </submittedName>
</protein>
<proteinExistence type="predicted"/>
<dbReference type="InterPro" id="IPR036388">
    <property type="entry name" value="WH-like_DNA-bd_sf"/>
</dbReference>
<dbReference type="GO" id="GO:0003700">
    <property type="term" value="F:DNA-binding transcription factor activity"/>
    <property type="evidence" value="ECO:0007669"/>
    <property type="project" value="InterPro"/>
</dbReference>
<dbReference type="PROSITE" id="PS51063">
    <property type="entry name" value="HTH_CRP_2"/>
    <property type="match status" value="1"/>
</dbReference>
<dbReference type="RefSeq" id="WP_050800664.1">
    <property type="nucleotide sequence ID" value="NZ_CALMTF010000008.1"/>
</dbReference>
<dbReference type="PANTHER" id="PTHR24567:SF75">
    <property type="entry name" value="FUMARATE AND NITRATE REDUCTION REGULATORY PROTEIN"/>
    <property type="match status" value="1"/>
</dbReference>
<evidence type="ECO:0000256" key="3">
    <source>
        <dbReference type="ARBA" id="ARBA00023163"/>
    </source>
</evidence>
<dbReference type="InterPro" id="IPR012318">
    <property type="entry name" value="HTH_CRP"/>
</dbReference>
<evidence type="ECO:0000256" key="1">
    <source>
        <dbReference type="ARBA" id="ARBA00023015"/>
    </source>
</evidence>
<dbReference type="KEGG" id="kre:GWK63_07350"/>
<accession>A0A181CAF1</accession>
<dbReference type="GO" id="GO:0005829">
    <property type="term" value="C:cytosol"/>
    <property type="evidence" value="ECO:0007669"/>
    <property type="project" value="TreeGrafter"/>
</dbReference>
<keyword evidence="5" id="KW-1185">Reference proteome</keyword>
<gene>
    <name evidence="4" type="ORF">GWK63_07350</name>
</gene>
<keyword evidence="3" id="KW-0804">Transcription</keyword>
<dbReference type="InterPro" id="IPR036390">
    <property type="entry name" value="WH_DNA-bd_sf"/>
</dbReference>
<reference evidence="4 5" key="1">
    <citation type="submission" date="2020-03" db="EMBL/GenBank/DDBJ databases">
        <title>Isolation of cellulose-producing strains, genome characterization and application of the synthesized cellulose films as an economical and sustainable material for piezoelectric sensor construction.</title>
        <authorList>
            <person name="Mangayil R.K."/>
        </authorList>
    </citation>
    <scope>NUCLEOTIDE SEQUENCE [LARGE SCALE GENOMIC DNA]</scope>
    <source>
        <strain evidence="4 5">ENS 9a1a</strain>
    </source>
</reference>
<dbReference type="InterPro" id="IPR018490">
    <property type="entry name" value="cNMP-bd_dom_sf"/>
</dbReference>
<keyword evidence="1" id="KW-0805">Transcription regulation</keyword>
<dbReference type="InterPro" id="IPR018335">
    <property type="entry name" value="Tscrpt_reg_HTH_Crp-type_CS"/>
</dbReference>
<dbReference type="AlphaFoldDB" id="A0A181CAF1"/>
<name>A0A181CAF1_9PROT</name>
<evidence type="ECO:0000313" key="4">
    <source>
        <dbReference type="EMBL" id="QIP35302.1"/>
    </source>
</evidence>
<evidence type="ECO:0000256" key="2">
    <source>
        <dbReference type="ARBA" id="ARBA00023125"/>
    </source>
</evidence>
<dbReference type="GeneID" id="85021965"/>
<evidence type="ECO:0000313" key="5">
    <source>
        <dbReference type="Proteomes" id="UP000502533"/>
    </source>
</evidence>
<dbReference type="Gene3D" id="2.60.120.10">
    <property type="entry name" value="Jelly Rolls"/>
    <property type="match status" value="1"/>
</dbReference>
<dbReference type="InterPro" id="IPR050397">
    <property type="entry name" value="Env_Response_Regulators"/>
</dbReference>
<dbReference type="Proteomes" id="UP000502533">
    <property type="component" value="Chromosome"/>
</dbReference>
<sequence>MSFAQLPIPTDGLKRSFSERQEFMTENTPASMHFHVVSGGARLFKSLPDGRRQIIGFAHRGDVLPAYPCARYPYSAEAMRGVQVTCVPTPVIHHLHDTSPGACAASLQSACHLLVGMHSRLLMLGRQTARERLAAFLIGQGTRMGTHELWPVDPALSRADIADFLGLTTETVSRLLSTFHREKLISRERRAIHILDPDRLRAIVATPE</sequence>
<dbReference type="InterPro" id="IPR014710">
    <property type="entry name" value="RmlC-like_jellyroll"/>
</dbReference>
<dbReference type="EMBL" id="CP050139">
    <property type="protein sequence ID" value="QIP35302.1"/>
    <property type="molecule type" value="Genomic_DNA"/>
</dbReference>
<keyword evidence="2" id="KW-0238">DNA-binding</keyword>
<dbReference type="Pfam" id="PF13545">
    <property type="entry name" value="HTH_Crp_2"/>
    <property type="match status" value="1"/>
</dbReference>